<accession>A0ABY4G949</accession>
<evidence type="ECO:0000313" key="2">
    <source>
        <dbReference type="Proteomes" id="UP000830401"/>
    </source>
</evidence>
<evidence type="ECO:0000313" key="1">
    <source>
        <dbReference type="EMBL" id="UOQ67408.1"/>
    </source>
</evidence>
<sequence length="61" mass="6404">MATSSMVGVLLVAAVAFMSISPEFGGKPTKADKQVYAKSGHYQDGEFVNLVPTVELTGAAW</sequence>
<reference evidence="1" key="1">
    <citation type="submission" date="2022-04" db="EMBL/GenBank/DDBJ databases">
        <title>Hymenobacter sp. isolated from the air.</title>
        <authorList>
            <person name="Won M."/>
            <person name="Lee C.-M."/>
            <person name="Woen H.-Y."/>
            <person name="Kwon S.-W."/>
        </authorList>
    </citation>
    <scope>NUCLEOTIDE SEQUENCE</scope>
    <source>
        <strain evidence="1">5420S-77</strain>
    </source>
</reference>
<protein>
    <submittedName>
        <fullName evidence="1">Uncharacterized protein</fullName>
    </submittedName>
</protein>
<dbReference type="EMBL" id="CP095061">
    <property type="protein sequence ID" value="UOQ67408.1"/>
    <property type="molecule type" value="Genomic_DNA"/>
</dbReference>
<organism evidence="1 2">
    <name type="scientific">Hymenobacter volaticus</name>
    <dbReference type="NCBI Taxonomy" id="2932254"/>
    <lineage>
        <taxon>Bacteria</taxon>
        <taxon>Pseudomonadati</taxon>
        <taxon>Bacteroidota</taxon>
        <taxon>Cytophagia</taxon>
        <taxon>Cytophagales</taxon>
        <taxon>Hymenobacteraceae</taxon>
        <taxon>Hymenobacter</taxon>
    </lineage>
</organism>
<dbReference type="Proteomes" id="UP000830401">
    <property type="component" value="Chromosome"/>
</dbReference>
<proteinExistence type="predicted"/>
<name>A0ABY4G949_9BACT</name>
<dbReference type="RefSeq" id="WP_245122903.1">
    <property type="nucleotide sequence ID" value="NZ_CP095061.1"/>
</dbReference>
<keyword evidence="2" id="KW-1185">Reference proteome</keyword>
<gene>
    <name evidence="1" type="ORF">MUN86_05880</name>
</gene>